<dbReference type="InterPro" id="IPR036789">
    <property type="entry name" value="Ribosomal_uL6-like_a/b-dom_sf"/>
</dbReference>
<dbReference type="OrthoDB" id="540873at2759"/>
<evidence type="ECO:0000256" key="4">
    <source>
        <dbReference type="RuleBase" id="RU003869"/>
    </source>
</evidence>
<dbReference type="GO" id="GO:0019843">
    <property type="term" value="F:rRNA binding"/>
    <property type="evidence" value="ECO:0007669"/>
    <property type="project" value="InterPro"/>
</dbReference>
<evidence type="ECO:0000259" key="5">
    <source>
        <dbReference type="Pfam" id="PF00347"/>
    </source>
</evidence>
<dbReference type="InterPro" id="IPR019906">
    <property type="entry name" value="Ribosomal_uL6_bac-type"/>
</dbReference>
<proteinExistence type="inferred from homology"/>
<dbReference type="InterPro" id="IPR002358">
    <property type="entry name" value="Ribosomal_uL6_CS"/>
</dbReference>
<dbReference type="PANTHER" id="PTHR11655:SF14">
    <property type="entry name" value="LARGE RIBOSOMAL SUBUNIT PROTEIN UL6M"/>
    <property type="match status" value="1"/>
</dbReference>
<feature type="domain" description="Large ribosomal subunit protein uL6 alpha-beta" evidence="5">
    <location>
        <begin position="161"/>
        <end position="224"/>
    </location>
</feature>
<dbReference type="Pfam" id="PF00347">
    <property type="entry name" value="Ribosomal_L6"/>
    <property type="match status" value="1"/>
</dbReference>
<dbReference type="STRING" id="857566.A0A1E3PD07"/>
<protein>
    <submittedName>
        <fullName evidence="6">Ribosomal protein L6</fullName>
    </submittedName>
</protein>
<evidence type="ECO:0000256" key="3">
    <source>
        <dbReference type="ARBA" id="ARBA00023274"/>
    </source>
</evidence>
<dbReference type="PRINTS" id="PR00059">
    <property type="entry name" value="RIBOSOMALL6"/>
</dbReference>
<dbReference type="SUPFAM" id="SSF56053">
    <property type="entry name" value="Ribosomal protein L6"/>
    <property type="match status" value="2"/>
</dbReference>
<organism evidence="6 7">
    <name type="scientific">Nadsonia fulvescens var. elongata DSM 6958</name>
    <dbReference type="NCBI Taxonomy" id="857566"/>
    <lineage>
        <taxon>Eukaryota</taxon>
        <taxon>Fungi</taxon>
        <taxon>Dikarya</taxon>
        <taxon>Ascomycota</taxon>
        <taxon>Saccharomycotina</taxon>
        <taxon>Dipodascomycetes</taxon>
        <taxon>Dipodascales</taxon>
        <taxon>Dipodascales incertae sedis</taxon>
        <taxon>Nadsonia</taxon>
    </lineage>
</organism>
<keyword evidence="3 4" id="KW-0687">Ribonucleoprotein</keyword>
<keyword evidence="2 4" id="KW-0689">Ribosomal protein</keyword>
<keyword evidence="7" id="KW-1185">Reference proteome</keyword>
<dbReference type="PANTHER" id="PTHR11655">
    <property type="entry name" value="60S/50S RIBOSOMAL PROTEIN L6/L9"/>
    <property type="match status" value="1"/>
</dbReference>
<evidence type="ECO:0000313" key="7">
    <source>
        <dbReference type="Proteomes" id="UP000095009"/>
    </source>
</evidence>
<dbReference type="GO" id="GO:0006412">
    <property type="term" value="P:translation"/>
    <property type="evidence" value="ECO:0007669"/>
    <property type="project" value="InterPro"/>
</dbReference>
<name>A0A1E3PD07_9ASCO</name>
<evidence type="ECO:0000313" key="6">
    <source>
        <dbReference type="EMBL" id="ODQ63170.1"/>
    </source>
</evidence>
<sequence length="239" mass="25566">MIRGSVGRLIKPAVFKLPSRGFCHTSVCASYIGKALVTVPADVLLTTTAKSLTVKGPLGELTQTFPAYVTIKAIQNDITNGESNENDGSSQATTTVSVSVPNASGDRYQRMMWGTVRSVLANNVEGVTDGHLSILKLVGTGFRANVEDDPQVENSVANGGSGKRIHLKVGFSVPKYVTVPAGIEVTTPVPHRIVITGIDKQQVKLLAANIRKIKKPEPYKGKGIFIDNETITLKAKKIK</sequence>
<dbReference type="Gene3D" id="3.90.930.12">
    <property type="entry name" value="Ribosomal protein L6, alpha-beta domain"/>
    <property type="match status" value="2"/>
</dbReference>
<dbReference type="AlphaFoldDB" id="A0A1E3PD07"/>
<dbReference type="GO" id="GO:0005762">
    <property type="term" value="C:mitochondrial large ribosomal subunit"/>
    <property type="evidence" value="ECO:0007669"/>
    <property type="project" value="TreeGrafter"/>
</dbReference>
<gene>
    <name evidence="6" type="ORF">NADFUDRAFT_48098</name>
</gene>
<evidence type="ECO:0000256" key="1">
    <source>
        <dbReference type="ARBA" id="ARBA00009356"/>
    </source>
</evidence>
<dbReference type="EMBL" id="KV454415">
    <property type="protein sequence ID" value="ODQ63170.1"/>
    <property type="molecule type" value="Genomic_DNA"/>
</dbReference>
<reference evidence="6 7" key="1">
    <citation type="journal article" date="2016" name="Proc. Natl. Acad. Sci. U.S.A.">
        <title>Comparative genomics of biotechnologically important yeasts.</title>
        <authorList>
            <person name="Riley R."/>
            <person name="Haridas S."/>
            <person name="Wolfe K.H."/>
            <person name="Lopes M.R."/>
            <person name="Hittinger C.T."/>
            <person name="Goeker M."/>
            <person name="Salamov A.A."/>
            <person name="Wisecaver J.H."/>
            <person name="Long T.M."/>
            <person name="Calvey C.H."/>
            <person name="Aerts A.L."/>
            <person name="Barry K.W."/>
            <person name="Choi C."/>
            <person name="Clum A."/>
            <person name="Coughlan A.Y."/>
            <person name="Deshpande S."/>
            <person name="Douglass A.P."/>
            <person name="Hanson S.J."/>
            <person name="Klenk H.-P."/>
            <person name="LaButti K.M."/>
            <person name="Lapidus A."/>
            <person name="Lindquist E.A."/>
            <person name="Lipzen A.M."/>
            <person name="Meier-Kolthoff J.P."/>
            <person name="Ohm R.A."/>
            <person name="Otillar R.P."/>
            <person name="Pangilinan J.L."/>
            <person name="Peng Y."/>
            <person name="Rokas A."/>
            <person name="Rosa C.A."/>
            <person name="Scheuner C."/>
            <person name="Sibirny A.A."/>
            <person name="Slot J.C."/>
            <person name="Stielow J.B."/>
            <person name="Sun H."/>
            <person name="Kurtzman C.P."/>
            <person name="Blackwell M."/>
            <person name="Grigoriev I.V."/>
            <person name="Jeffries T.W."/>
        </authorList>
    </citation>
    <scope>NUCLEOTIDE SEQUENCE [LARGE SCALE GENOMIC DNA]</scope>
    <source>
        <strain evidence="6 7">DSM 6958</strain>
    </source>
</reference>
<evidence type="ECO:0000256" key="2">
    <source>
        <dbReference type="ARBA" id="ARBA00022980"/>
    </source>
</evidence>
<dbReference type="InterPro" id="IPR020040">
    <property type="entry name" value="Ribosomal_uL6_a/b-dom"/>
</dbReference>
<dbReference type="GO" id="GO:0003735">
    <property type="term" value="F:structural constituent of ribosome"/>
    <property type="evidence" value="ECO:0007669"/>
    <property type="project" value="InterPro"/>
</dbReference>
<comment type="similarity">
    <text evidence="1 4">Belongs to the universal ribosomal protein uL6 family.</text>
</comment>
<dbReference type="InterPro" id="IPR000702">
    <property type="entry name" value="Ribosomal_uL6-like"/>
</dbReference>
<dbReference type="Proteomes" id="UP000095009">
    <property type="component" value="Unassembled WGS sequence"/>
</dbReference>
<dbReference type="PROSITE" id="PS00525">
    <property type="entry name" value="RIBOSOMAL_L6_1"/>
    <property type="match status" value="1"/>
</dbReference>
<accession>A0A1E3PD07</accession>